<name>A0A4Q9XXI5_9LACO</name>
<dbReference type="Proteomes" id="UP000292648">
    <property type="component" value="Unassembled WGS sequence"/>
</dbReference>
<dbReference type="InterPro" id="IPR044081">
    <property type="entry name" value="DUF5776"/>
</dbReference>
<reference evidence="3 4" key="1">
    <citation type="submission" date="2019-01" db="EMBL/GenBank/DDBJ databases">
        <title>Draft genome sequence of Lactobacillus paraplantarum OSY-TC318, a Producer of the novel lantibiotic Paraplantaracin TC318.</title>
        <authorList>
            <person name="Hussein W.E."/>
            <person name="Huang E."/>
            <person name="Yousef A.E."/>
        </authorList>
    </citation>
    <scope>NUCLEOTIDE SEQUENCE [LARGE SCALE GENOMIC DNA]</scope>
    <source>
        <strain evidence="3 4">OSY-TC318</strain>
    </source>
</reference>
<evidence type="ECO:0000313" key="3">
    <source>
        <dbReference type="EMBL" id="TBX30971.1"/>
    </source>
</evidence>
<evidence type="ECO:0000256" key="1">
    <source>
        <dbReference type="SAM" id="MobiDB-lite"/>
    </source>
</evidence>
<sequence>MNSSVPGQYQITYKYGPDNVSKTITVTVKGGSTSGGGSTNDNNSSTNGSNNNSNGNINSGSDNNSNQTTNPGETTDTNGSTSVTPEIGNGQVAVKGESVYATKKIGLYKKADFKRNNRVKLYSKAKRINRPQFIVKGYQRDNAGKLRYRVQQYNPYTRKYVKGTKGYITASAKYVIPVYYRSTPKSNKITVINRKGLNSYRKTFLTQKVTHYKKGALLKVKKVIKYKLATRYQLTNGHYITANKKFVIQK</sequence>
<dbReference type="Pfam" id="PF19087">
    <property type="entry name" value="DUF5776"/>
    <property type="match status" value="1"/>
</dbReference>
<evidence type="ECO:0000259" key="2">
    <source>
        <dbReference type="Pfam" id="PF19087"/>
    </source>
</evidence>
<feature type="compositionally biased region" description="Low complexity" evidence="1">
    <location>
        <begin position="39"/>
        <end position="66"/>
    </location>
</feature>
<feature type="region of interest" description="Disordered" evidence="1">
    <location>
        <begin position="30"/>
        <end position="89"/>
    </location>
</feature>
<accession>A0A4Q9XXI5</accession>
<feature type="domain" description="DUF5776" evidence="2">
    <location>
        <begin position="179"/>
        <end position="247"/>
    </location>
</feature>
<feature type="compositionally biased region" description="Polar residues" evidence="1">
    <location>
        <begin position="67"/>
        <end position="84"/>
    </location>
</feature>
<dbReference type="AlphaFoldDB" id="A0A4Q9XXI5"/>
<dbReference type="EMBL" id="SEHH01000271">
    <property type="protein sequence ID" value="TBX30971.1"/>
    <property type="molecule type" value="Genomic_DNA"/>
</dbReference>
<organism evidence="3 4">
    <name type="scientific">Lactiplantibacillus paraplantarum</name>
    <dbReference type="NCBI Taxonomy" id="60520"/>
    <lineage>
        <taxon>Bacteria</taxon>
        <taxon>Bacillati</taxon>
        <taxon>Bacillota</taxon>
        <taxon>Bacilli</taxon>
        <taxon>Lactobacillales</taxon>
        <taxon>Lactobacillaceae</taxon>
        <taxon>Lactiplantibacillus</taxon>
    </lineage>
</organism>
<gene>
    <name evidence="3" type="ORF">EUZ87_17290</name>
</gene>
<protein>
    <recommendedName>
        <fullName evidence="2">DUF5776 domain-containing protein</fullName>
    </recommendedName>
</protein>
<evidence type="ECO:0000313" key="4">
    <source>
        <dbReference type="Proteomes" id="UP000292648"/>
    </source>
</evidence>
<proteinExistence type="predicted"/>
<comment type="caution">
    <text evidence="3">The sequence shown here is derived from an EMBL/GenBank/DDBJ whole genome shotgun (WGS) entry which is preliminary data.</text>
</comment>